<dbReference type="EMBL" id="MCFD01000003">
    <property type="protein sequence ID" value="ORX72195.1"/>
    <property type="molecule type" value="Genomic_DNA"/>
</dbReference>
<name>A0A1Y1WFL6_9FUNG</name>
<keyword evidence="2" id="KW-1185">Reference proteome</keyword>
<sequence length="554" mass="63359">MFDFYHNKPAEMMKPLVEKECEKVLYPTSTARAYNEFIEFYDSFKEYRPLIPICMYTVLILECFVECWCNTGSCAKDHGRQWFTNFIFLATLQKLDHIIEFRFVMLNECPSNLNMDAIFKRIGMHRSVLSNVRLIAFIGKGIFEASRSQPMALADSEATRTAEHILSVCPNTTSLVYNTHHTLISSAGVIRDIPGVGFEIIKRLYVALLPRLTAVQILRPFPNVPNMAFAWNLTKLVINHALIPELTHLPRIPVDCLTRVEIYGIQRVPNWRIFETAPGNKLVFPCLEKITLQYSTPDRSSVQPTNSQFTTIFPEDIRVEVPGLSNADVAFQKYFAPRSIQLLSIYEDPRAFESLNLDILKCARSVHISYRDERLDPNIRYNCQGIYSLYARYNNWITGARFDNIPSPLPLTINWISLEWLDITANIADVKSICNIIHQLRHLHTFYLSCFSMDRGDLNDPARGVDFADQDDIFSGVDTTVDRIHTCIGLALRKLHIFSHKRLDVDGILWLVGRLPYLQELGLNPNSLDEVPLSMSRSGITVCGFNPHIEAIDG</sequence>
<accession>A0A1Y1WFL6</accession>
<dbReference type="RefSeq" id="XP_040745619.1">
    <property type="nucleotide sequence ID" value="XM_040886834.1"/>
</dbReference>
<dbReference type="GeneID" id="63803482"/>
<dbReference type="Proteomes" id="UP000193922">
    <property type="component" value="Unassembled WGS sequence"/>
</dbReference>
<dbReference type="SUPFAM" id="SSF52047">
    <property type="entry name" value="RNI-like"/>
    <property type="match status" value="1"/>
</dbReference>
<gene>
    <name evidence="1" type="ORF">DL89DRAFT_265820</name>
</gene>
<evidence type="ECO:0000313" key="1">
    <source>
        <dbReference type="EMBL" id="ORX72195.1"/>
    </source>
</evidence>
<proteinExistence type="predicted"/>
<reference evidence="1 2" key="1">
    <citation type="submission" date="2016-07" db="EMBL/GenBank/DDBJ databases">
        <title>Pervasive Adenine N6-methylation of Active Genes in Fungi.</title>
        <authorList>
            <consortium name="DOE Joint Genome Institute"/>
            <person name="Mondo S.J."/>
            <person name="Dannebaum R.O."/>
            <person name="Kuo R.C."/>
            <person name="Labutti K."/>
            <person name="Haridas S."/>
            <person name="Kuo A."/>
            <person name="Salamov A."/>
            <person name="Ahrendt S.R."/>
            <person name="Lipzen A."/>
            <person name="Sullivan W."/>
            <person name="Andreopoulos W.B."/>
            <person name="Clum A."/>
            <person name="Lindquist E."/>
            <person name="Daum C."/>
            <person name="Ramamoorthy G.K."/>
            <person name="Gryganskyi A."/>
            <person name="Culley D."/>
            <person name="Magnuson J.K."/>
            <person name="James T.Y."/>
            <person name="O'Malley M.A."/>
            <person name="Stajich J.E."/>
            <person name="Spatafora J.W."/>
            <person name="Visel A."/>
            <person name="Grigoriev I.V."/>
        </authorList>
    </citation>
    <scope>NUCLEOTIDE SEQUENCE [LARGE SCALE GENOMIC DNA]</scope>
    <source>
        <strain evidence="1 2">ATCC 12442</strain>
    </source>
</reference>
<evidence type="ECO:0008006" key="3">
    <source>
        <dbReference type="Google" id="ProtNLM"/>
    </source>
</evidence>
<comment type="caution">
    <text evidence="1">The sequence shown here is derived from an EMBL/GenBank/DDBJ whole genome shotgun (WGS) entry which is preliminary data.</text>
</comment>
<evidence type="ECO:0000313" key="2">
    <source>
        <dbReference type="Proteomes" id="UP000193922"/>
    </source>
</evidence>
<organism evidence="1 2">
    <name type="scientific">Linderina pennispora</name>
    <dbReference type="NCBI Taxonomy" id="61395"/>
    <lineage>
        <taxon>Eukaryota</taxon>
        <taxon>Fungi</taxon>
        <taxon>Fungi incertae sedis</taxon>
        <taxon>Zoopagomycota</taxon>
        <taxon>Kickxellomycotina</taxon>
        <taxon>Kickxellomycetes</taxon>
        <taxon>Kickxellales</taxon>
        <taxon>Kickxellaceae</taxon>
        <taxon>Linderina</taxon>
    </lineage>
</organism>
<protein>
    <recommendedName>
        <fullName evidence="3">F-box domain-containing protein</fullName>
    </recommendedName>
</protein>
<dbReference type="AlphaFoldDB" id="A0A1Y1WFL6"/>